<proteinExistence type="predicted"/>
<feature type="region of interest" description="Disordered" evidence="1">
    <location>
        <begin position="296"/>
        <end position="357"/>
    </location>
</feature>
<evidence type="ECO:0000313" key="2">
    <source>
        <dbReference type="EMBL" id="CBH25892.1"/>
    </source>
</evidence>
<organism evidence="2 3">
    <name type="scientific">Salinibacter ruber (strain M8)</name>
    <dbReference type="NCBI Taxonomy" id="761659"/>
    <lineage>
        <taxon>Bacteria</taxon>
        <taxon>Pseudomonadati</taxon>
        <taxon>Rhodothermota</taxon>
        <taxon>Rhodothermia</taxon>
        <taxon>Rhodothermales</taxon>
        <taxon>Salinibacteraceae</taxon>
        <taxon>Salinibacter</taxon>
    </lineage>
</organism>
<feature type="compositionally biased region" description="Pro residues" evidence="1">
    <location>
        <begin position="331"/>
        <end position="346"/>
    </location>
</feature>
<dbReference type="KEGG" id="srm:SRM_02971"/>
<dbReference type="HOGENOM" id="CLU_775879_0_0_10"/>
<sequence>MHSVAQTAYAQFPSPMIRLHGFIQALRGLRPGLGLVLLVALIGGGAPLQGAFGQPTNVQAVLDQGAAAGANVEQMRTVAERARQAGLSEGAVASLLEPAVALAEQDLPTDPLLSKTLEGLAKQVPASRMQPVLQQYRARTEQAGAVVTRWAQRDAVQQLLGAENAASEAAPQTNDRASLVAAIAEARQQGVAATHIESFLAGLPDGVERRPVPMSDVAAAVNVLPDLPDNGASPETATQLVTAALNAGYSPESLRQLPSALRSARQNSNRPVDVLAQGTAQAITKGAPAASVLQSLFQGSFPGGGPPPGVGNGPPGNGPPGTGPDTGKPPGTGPPDNPPDDPPGGNGPPGNSGGGGP</sequence>
<evidence type="ECO:0000313" key="3">
    <source>
        <dbReference type="Proteomes" id="UP000000933"/>
    </source>
</evidence>
<feature type="compositionally biased region" description="Gly residues" evidence="1">
    <location>
        <begin position="347"/>
        <end position="357"/>
    </location>
</feature>
<name>D5HCY7_SALRM</name>
<gene>
    <name evidence="2" type="ordered locus">SRM_02971</name>
</gene>
<dbReference type="Proteomes" id="UP000000933">
    <property type="component" value="Chromosome"/>
</dbReference>
<accession>D5HCY7</accession>
<protein>
    <submittedName>
        <fullName evidence="2">Uncharacterized protein</fullName>
    </submittedName>
</protein>
<reference evidence="2 3" key="1">
    <citation type="journal article" date="2010" name="ISME J.">
        <title>Fine-scale evolution: genomic, phenotypic and ecological differentiation in two coexisting Salinibacter ruber strains.</title>
        <authorList>
            <person name="Pena A."/>
            <person name="Teeling H."/>
            <person name="Huerta-Cepas J."/>
            <person name="Santos F."/>
            <person name="Yarza P."/>
            <person name="Brito-Echeverria J."/>
            <person name="Lucio M."/>
            <person name="Schmitt-Kopplin P."/>
            <person name="Meseguer I."/>
            <person name="Schenowitz C."/>
            <person name="Dossat C."/>
            <person name="Barbe V."/>
            <person name="Dopazo J."/>
            <person name="Rossello-Mora R."/>
            <person name="Schuler M."/>
            <person name="Glockner F.O."/>
            <person name="Amann R."/>
            <person name="Gabaldon T."/>
            <person name="Anton J."/>
        </authorList>
    </citation>
    <scope>NUCLEOTIDE SEQUENCE [LARGE SCALE GENOMIC DNA]</scope>
    <source>
        <strain evidence="2 3">M8</strain>
    </source>
</reference>
<dbReference type="EMBL" id="FP565814">
    <property type="protein sequence ID" value="CBH25892.1"/>
    <property type="molecule type" value="Genomic_DNA"/>
</dbReference>
<dbReference type="AlphaFoldDB" id="D5HCY7"/>
<evidence type="ECO:0000256" key="1">
    <source>
        <dbReference type="SAM" id="MobiDB-lite"/>
    </source>
</evidence>
<reference evidence="3" key="2">
    <citation type="submission" date="2010-04" db="EMBL/GenBank/DDBJ databases">
        <title>Genome sequence of Salinibacter ruber M8.</title>
        <authorList>
            <consortium name="Genoscope"/>
        </authorList>
    </citation>
    <scope>NUCLEOTIDE SEQUENCE [LARGE SCALE GENOMIC DNA]</scope>
    <source>
        <strain evidence="3">M8</strain>
    </source>
</reference>